<protein>
    <submittedName>
        <fullName evidence="1">Uncharacterized protein</fullName>
    </submittedName>
</protein>
<evidence type="ECO:0000313" key="1">
    <source>
        <dbReference type="EMBL" id="CAA6824069.1"/>
    </source>
</evidence>
<organism evidence="1">
    <name type="scientific">uncultured Thiotrichaceae bacterium</name>
    <dbReference type="NCBI Taxonomy" id="298394"/>
    <lineage>
        <taxon>Bacteria</taxon>
        <taxon>Pseudomonadati</taxon>
        <taxon>Pseudomonadota</taxon>
        <taxon>Gammaproteobacteria</taxon>
        <taxon>Thiotrichales</taxon>
        <taxon>Thiotrichaceae</taxon>
        <taxon>environmental samples</taxon>
    </lineage>
</organism>
<dbReference type="AlphaFoldDB" id="A0A6S6UBF9"/>
<sequence length="105" mass="10918">MVTVVNNDVPAIDFGDVKVPTFKPDNVGTVLPGNVVFYTHEFVPQSTGSVTFSSVNSILSTTGWTQVLYQDADCNGTLNGAEGSAPVGANLPTVSGTAICVINNR</sequence>
<name>A0A6S6UBF9_9GAMM</name>
<reference evidence="1" key="1">
    <citation type="submission" date="2020-01" db="EMBL/GenBank/DDBJ databases">
        <authorList>
            <person name="Meier V. D."/>
            <person name="Meier V D."/>
        </authorList>
    </citation>
    <scope>NUCLEOTIDE SEQUENCE</scope>
    <source>
        <strain evidence="1">HLG_WM_MAG_07</strain>
    </source>
</reference>
<proteinExistence type="predicted"/>
<accession>A0A6S6UBF9</accession>
<gene>
    <name evidence="1" type="ORF">HELGO_WM6765</name>
</gene>
<dbReference type="EMBL" id="CACVAY010000117">
    <property type="protein sequence ID" value="CAA6824069.1"/>
    <property type="molecule type" value="Genomic_DNA"/>
</dbReference>